<feature type="domain" description="ThuA-like" evidence="1">
    <location>
        <begin position="37"/>
        <end position="255"/>
    </location>
</feature>
<dbReference type="Gene3D" id="3.40.50.880">
    <property type="match status" value="1"/>
</dbReference>
<dbReference type="InterPro" id="IPR029062">
    <property type="entry name" value="Class_I_gatase-like"/>
</dbReference>
<dbReference type="SUPFAM" id="SSF52317">
    <property type="entry name" value="Class I glutamine amidotransferase-like"/>
    <property type="match status" value="1"/>
</dbReference>
<dbReference type="Pfam" id="PF06283">
    <property type="entry name" value="ThuA"/>
    <property type="match status" value="1"/>
</dbReference>
<accession>A0A1G9I5P2</accession>
<gene>
    <name evidence="2" type="ORF">SAMN04488514_1013</name>
</gene>
<keyword evidence="3" id="KW-1185">Reference proteome</keyword>
<name>A0A1G9I5P2_9FLAO</name>
<dbReference type="InterPro" id="IPR029010">
    <property type="entry name" value="ThuA-like"/>
</dbReference>
<dbReference type="RefSeq" id="WP_089884008.1">
    <property type="nucleotide sequence ID" value="NZ_FNGV01000001.1"/>
</dbReference>
<protein>
    <submittedName>
        <fullName evidence="2">Trehalose utilisation</fullName>
    </submittedName>
</protein>
<reference evidence="2 3" key="1">
    <citation type="submission" date="2016-10" db="EMBL/GenBank/DDBJ databases">
        <authorList>
            <person name="de Groot N.N."/>
        </authorList>
    </citation>
    <scope>NUCLEOTIDE SEQUENCE [LARGE SCALE GENOMIC DNA]</scope>
    <source>
        <strain evidence="2 3">DSM 19886</strain>
    </source>
</reference>
<evidence type="ECO:0000313" key="2">
    <source>
        <dbReference type="EMBL" id="SDL20396.1"/>
    </source>
</evidence>
<organism evidence="2 3">
    <name type="scientific">Kriegella aquimaris</name>
    <dbReference type="NCBI Taxonomy" id="192904"/>
    <lineage>
        <taxon>Bacteria</taxon>
        <taxon>Pseudomonadati</taxon>
        <taxon>Bacteroidota</taxon>
        <taxon>Flavobacteriia</taxon>
        <taxon>Flavobacteriales</taxon>
        <taxon>Flavobacteriaceae</taxon>
        <taxon>Kriegella</taxon>
    </lineage>
</organism>
<evidence type="ECO:0000313" key="3">
    <source>
        <dbReference type="Proteomes" id="UP000199440"/>
    </source>
</evidence>
<evidence type="ECO:0000259" key="1">
    <source>
        <dbReference type="Pfam" id="PF06283"/>
    </source>
</evidence>
<dbReference type="OrthoDB" id="942697at2"/>
<dbReference type="AlphaFoldDB" id="A0A1G9I5P2"/>
<proteinExistence type="predicted"/>
<sequence length="258" mass="30055">MNQKLHTLSFKYLLVLIVFIPISIFAQKNKVLIVSDTWPQMDVLANGLMEHGYVINKVNEEEIESDLSGFDFVFMYIHKTHAPRTERALIDYTMNGGSLIVLHHGISSSKMKNPQWLDFLGIELYPRDHKQYPWKVLANLTYSMVNLYPEHFITSNGIKYEKVTTFNSEYDSIYDGVFSSFQLINTELFLNQRFKDNQRTVLFGFRTEDGSRIQPTSGWYSQKGKGMVFYYQAGHEVSDYTNPNFLKILLNTLEWNPS</sequence>
<dbReference type="EMBL" id="FNGV01000001">
    <property type="protein sequence ID" value="SDL20396.1"/>
    <property type="molecule type" value="Genomic_DNA"/>
</dbReference>
<dbReference type="Proteomes" id="UP000199440">
    <property type="component" value="Unassembled WGS sequence"/>
</dbReference>